<keyword evidence="6" id="KW-0687">Ribonucleoprotein</keyword>
<sequence>MASTSKQNNLRQELSEMTFEEIQCLRDKIGTKLCNKVLFEAKPERNLKNFHRENKNRPREESSKKQVSRFREVIPIKAKANRDPRFGDLSGTYDDKLFRKSYYFVKDMKNNEKKELKIAYKKETDPEKKQELKLLINKYENQERSEKRKIEKSVKKAEAQREQKEQLKKGQKPFYRTKSMSHKQELVEKYKELQKGNKLDKYLIRKRKKLLQKERKNEINV</sequence>
<comment type="subcellular location">
    <subcellularLocation>
        <location evidence="1 6">Nucleus</location>
        <location evidence="1 6">Nucleolus</location>
    </subcellularLocation>
</comment>
<protein>
    <recommendedName>
        <fullName evidence="6">rRNA biogenesis protein RRP36</fullName>
    </recommendedName>
</protein>
<organism evidence="8 9">
    <name type="scientific">Strigamia maritima</name>
    <name type="common">European centipede</name>
    <name type="synonym">Geophilus maritimus</name>
    <dbReference type="NCBI Taxonomy" id="126957"/>
    <lineage>
        <taxon>Eukaryota</taxon>
        <taxon>Metazoa</taxon>
        <taxon>Ecdysozoa</taxon>
        <taxon>Arthropoda</taxon>
        <taxon>Myriapoda</taxon>
        <taxon>Chilopoda</taxon>
        <taxon>Pleurostigmophora</taxon>
        <taxon>Geophilomorpha</taxon>
        <taxon>Linotaeniidae</taxon>
        <taxon>Strigamia</taxon>
    </lineage>
</organism>
<reference evidence="9" key="1">
    <citation type="submission" date="2011-05" db="EMBL/GenBank/DDBJ databases">
        <authorList>
            <person name="Richards S.R."/>
            <person name="Qu J."/>
            <person name="Jiang H."/>
            <person name="Jhangiani S.N."/>
            <person name="Agravi P."/>
            <person name="Goodspeed R."/>
            <person name="Gross S."/>
            <person name="Mandapat C."/>
            <person name="Jackson L."/>
            <person name="Mathew T."/>
            <person name="Pu L."/>
            <person name="Thornton R."/>
            <person name="Saada N."/>
            <person name="Wilczek-Boney K.B."/>
            <person name="Lee S."/>
            <person name="Kovar C."/>
            <person name="Wu Y."/>
            <person name="Scherer S.E."/>
            <person name="Worley K.C."/>
            <person name="Muzny D.M."/>
            <person name="Gibbs R."/>
        </authorList>
    </citation>
    <scope>NUCLEOTIDE SEQUENCE</scope>
    <source>
        <strain evidence="9">Brora</strain>
    </source>
</reference>
<dbReference type="PANTHER" id="PTHR21738:SF0">
    <property type="entry name" value="RIBOSOMAL RNA PROCESSING PROTEIN 36 HOMOLOG"/>
    <property type="match status" value="1"/>
</dbReference>
<evidence type="ECO:0000313" key="8">
    <source>
        <dbReference type="EnsemblMetazoa" id="SMAR001903-PA"/>
    </source>
</evidence>
<comment type="function">
    <text evidence="6">Component of the 90S pre-ribosome involved in the maturation of rRNAs. Required for early cleavages of the pre-RNAs in the 40S ribosomal subunit maturation pathway.</text>
</comment>
<dbReference type="Proteomes" id="UP000014500">
    <property type="component" value="Unassembled WGS sequence"/>
</dbReference>
<dbReference type="PhylomeDB" id="T1ILR5"/>
<feature type="region of interest" description="Disordered" evidence="7">
    <location>
        <begin position="45"/>
        <end position="68"/>
    </location>
</feature>
<dbReference type="OMA" id="CRNVEQK"/>
<dbReference type="InterPro" id="IPR009292">
    <property type="entry name" value="RRP36"/>
</dbReference>
<reference evidence="8" key="2">
    <citation type="submission" date="2015-02" db="UniProtKB">
        <authorList>
            <consortium name="EnsemblMetazoa"/>
        </authorList>
    </citation>
    <scope>IDENTIFICATION</scope>
</reference>
<feature type="region of interest" description="Disordered" evidence="7">
    <location>
        <begin position="142"/>
        <end position="181"/>
    </location>
</feature>
<dbReference type="Pfam" id="PF06102">
    <property type="entry name" value="RRP36"/>
    <property type="match status" value="1"/>
</dbReference>
<name>T1ILR5_STRMM</name>
<evidence type="ECO:0000256" key="1">
    <source>
        <dbReference type="ARBA" id="ARBA00004604"/>
    </source>
</evidence>
<dbReference type="PANTHER" id="PTHR21738">
    <property type="entry name" value="RIBOSOMAL RNA PROCESSING PROTEIN 36 HOMOLOG"/>
    <property type="match status" value="1"/>
</dbReference>
<dbReference type="AlphaFoldDB" id="T1ILR5"/>
<keyword evidence="4 6" id="KW-0698">rRNA processing</keyword>
<dbReference type="EnsemblMetazoa" id="SMAR001903-RA">
    <property type="protein sequence ID" value="SMAR001903-PA"/>
    <property type="gene ID" value="SMAR001903"/>
</dbReference>
<keyword evidence="9" id="KW-1185">Reference proteome</keyword>
<evidence type="ECO:0000256" key="2">
    <source>
        <dbReference type="ARBA" id="ARBA00009418"/>
    </source>
</evidence>
<comment type="subunit">
    <text evidence="6">Associates with 90S and pre-40S pre-ribosomal particles.</text>
</comment>
<dbReference type="HOGENOM" id="CLU_048802_4_0_1"/>
<evidence type="ECO:0000313" key="9">
    <source>
        <dbReference type="Proteomes" id="UP000014500"/>
    </source>
</evidence>
<dbReference type="GO" id="GO:0005730">
    <property type="term" value="C:nucleolus"/>
    <property type="evidence" value="ECO:0007669"/>
    <property type="project" value="UniProtKB-SubCell"/>
</dbReference>
<evidence type="ECO:0000256" key="6">
    <source>
        <dbReference type="RuleBase" id="RU368027"/>
    </source>
</evidence>
<comment type="similarity">
    <text evidence="2 6">Belongs to the RRP36 family.</text>
</comment>
<evidence type="ECO:0000256" key="5">
    <source>
        <dbReference type="ARBA" id="ARBA00023242"/>
    </source>
</evidence>
<dbReference type="GO" id="GO:0030686">
    <property type="term" value="C:90S preribosome"/>
    <property type="evidence" value="ECO:0007669"/>
    <property type="project" value="TreeGrafter"/>
</dbReference>
<keyword evidence="3 6" id="KW-0690">Ribosome biogenesis</keyword>
<dbReference type="eggNOG" id="KOG3190">
    <property type="taxonomic scope" value="Eukaryota"/>
</dbReference>
<dbReference type="GO" id="GO:0000462">
    <property type="term" value="P:maturation of SSU-rRNA from tricistronic rRNA transcript (SSU-rRNA, 5.8S rRNA, LSU-rRNA)"/>
    <property type="evidence" value="ECO:0007669"/>
    <property type="project" value="TreeGrafter"/>
</dbReference>
<evidence type="ECO:0000256" key="7">
    <source>
        <dbReference type="SAM" id="MobiDB-lite"/>
    </source>
</evidence>
<dbReference type="STRING" id="126957.T1ILR5"/>
<keyword evidence="5 6" id="KW-0539">Nucleus</keyword>
<feature type="compositionally biased region" description="Basic and acidic residues" evidence="7">
    <location>
        <begin position="142"/>
        <end position="168"/>
    </location>
</feature>
<dbReference type="EMBL" id="JH430884">
    <property type="status" value="NOT_ANNOTATED_CDS"/>
    <property type="molecule type" value="Genomic_DNA"/>
</dbReference>
<evidence type="ECO:0000256" key="3">
    <source>
        <dbReference type="ARBA" id="ARBA00022517"/>
    </source>
</evidence>
<evidence type="ECO:0000256" key="4">
    <source>
        <dbReference type="ARBA" id="ARBA00022552"/>
    </source>
</evidence>
<proteinExistence type="inferred from homology"/>
<accession>T1ILR5</accession>